<reference evidence="4" key="1">
    <citation type="submission" date="2017-09" db="EMBL/GenBank/DDBJ databases">
        <title>Depth-based differentiation of microbial function through sediment-hosted aquifers and enrichment of novel symbionts in the deep terrestrial subsurface.</title>
        <authorList>
            <person name="Probst A.J."/>
            <person name="Ladd B."/>
            <person name="Jarett J.K."/>
            <person name="Geller-Mcgrath D.E."/>
            <person name="Sieber C.M.K."/>
            <person name="Emerson J.B."/>
            <person name="Anantharaman K."/>
            <person name="Thomas B.C."/>
            <person name="Malmstrom R."/>
            <person name="Stieglmeier M."/>
            <person name="Klingl A."/>
            <person name="Woyke T."/>
            <person name="Ryan C.M."/>
            <person name="Banfield J.F."/>
        </authorList>
    </citation>
    <scope>NUCLEOTIDE SEQUENCE [LARGE SCALE GENOMIC DNA]</scope>
</reference>
<comment type="caution">
    <text evidence="3">The sequence shown here is derived from an EMBL/GenBank/DDBJ whole genome shotgun (WGS) entry which is preliminary data.</text>
</comment>
<keyword evidence="2" id="KW-0732">Signal</keyword>
<proteinExistence type="predicted"/>
<feature type="transmembrane region" description="Helical" evidence="1">
    <location>
        <begin position="109"/>
        <end position="127"/>
    </location>
</feature>
<dbReference type="Proteomes" id="UP000230324">
    <property type="component" value="Unassembled WGS sequence"/>
</dbReference>
<feature type="signal peptide" evidence="2">
    <location>
        <begin position="1"/>
        <end position="24"/>
    </location>
</feature>
<gene>
    <name evidence="3" type="ORF">COS47_01130</name>
</gene>
<feature type="chain" id="PRO_5014637025" evidence="2">
    <location>
        <begin position="25"/>
        <end position="356"/>
    </location>
</feature>
<keyword evidence="1" id="KW-0812">Transmembrane</keyword>
<name>A0A2M7BYF0_9BACT</name>
<keyword evidence="1" id="KW-0472">Membrane</keyword>
<dbReference type="AlphaFoldDB" id="A0A2M7BYF0"/>
<organism evidence="3 4">
    <name type="scientific">Candidatus Nealsonbacteria bacterium CG03_land_8_20_14_0_80_36_12</name>
    <dbReference type="NCBI Taxonomy" id="1974701"/>
    <lineage>
        <taxon>Bacteria</taxon>
        <taxon>Candidatus Nealsoniibacteriota</taxon>
    </lineage>
</organism>
<sequence length="356" mass="39433">MKKIIVTILILAFLFLIFPYKSSAALVPCGWPDPNPATKELFEDPEPATPENEACPCSFCHFFLMFGRIIDFITWKIVPLIGLLMLIAGGIMFVVSSGNPEALSRAKKFLLATLIGLFIIYAAWLILHTIFTVVKIEKWTGIAEGGFSVKCMVPGLKPSESPEYDYICEDKNQNCVCDVWEEYVPPPPPPPPPPPGCKIYCDNHQDLANCYDVPYPEQNNIQLTLLIGCLDDKATAELGVDLGHTFTYDETHKICNYTRGEKICEGQQCSHSEHSCHYGGKTGKGALAADFQKEHLFTLVKDYAAACQPEMGTAICVLKEKDHLHISLPLLGDCDMDLYNAGEGTLPNGNPFKCFK</sequence>
<evidence type="ECO:0000313" key="4">
    <source>
        <dbReference type="Proteomes" id="UP000230324"/>
    </source>
</evidence>
<dbReference type="Pfam" id="PF18895">
    <property type="entry name" value="T4SS_pilin"/>
    <property type="match status" value="1"/>
</dbReference>
<keyword evidence="1" id="KW-1133">Transmembrane helix</keyword>
<dbReference type="SUPFAM" id="SSF101447">
    <property type="entry name" value="Formin homology 2 domain (FH2 domain)"/>
    <property type="match status" value="1"/>
</dbReference>
<dbReference type="InterPro" id="IPR043993">
    <property type="entry name" value="T4SS_pilin"/>
</dbReference>
<protein>
    <submittedName>
        <fullName evidence="3">Uncharacterized protein</fullName>
    </submittedName>
</protein>
<evidence type="ECO:0000256" key="1">
    <source>
        <dbReference type="SAM" id="Phobius"/>
    </source>
</evidence>
<accession>A0A2M7BYF0</accession>
<evidence type="ECO:0000256" key="2">
    <source>
        <dbReference type="SAM" id="SignalP"/>
    </source>
</evidence>
<evidence type="ECO:0000313" key="3">
    <source>
        <dbReference type="EMBL" id="PIV12702.1"/>
    </source>
</evidence>
<dbReference type="EMBL" id="PEUV01000024">
    <property type="protein sequence ID" value="PIV12702.1"/>
    <property type="molecule type" value="Genomic_DNA"/>
</dbReference>
<feature type="transmembrane region" description="Helical" evidence="1">
    <location>
        <begin position="73"/>
        <end position="97"/>
    </location>
</feature>